<comment type="caution">
    <text evidence="2">The sequence shown here is derived from an EMBL/GenBank/DDBJ whole genome shotgun (WGS) entry which is preliminary data.</text>
</comment>
<feature type="domain" description="Arc-like DNA binding" evidence="1">
    <location>
        <begin position="6"/>
        <end position="41"/>
    </location>
</feature>
<dbReference type="EMBL" id="WKPR01000014">
    <property type="protein sequence ID" value="MSB20574.1"/>
    <property type="molecule type" value="Genomic_DNA"/>
</dbReference>
<dbReference type="InterPro" id="IPR010985">
    <property type="entry name" value="Ribbon_hlx_hlx"/>
</dbReference>
<dbReference type="SUPFAM" id="SSF47598">
    <property type="entry name" value="Ribbon-helix-helix"/>
    <property type="match status" value="1"/>
</dbReference>
<accession>A0A6I2R1T1</accession>
<reference evidence="2 3" key="1">
    <citation type="journal article" date="2019" name="Nat. Med.">
        <title>A library of human gut bacterial isolates paired with longitudinal multiomics data enables mechanistic microbiome research.</title>
        <authorList>
            <person name="Poyet M."/>
            <person name="Groussin M."/>
            <person name="Gibbons S.M."/>
            <person name="Avila-Pacheco J."/>
            <person name="Jiang X."/>
            <person name="Kearney S.M."/>
            <person name="Perrotta A.R."/>
            <person name="Berdy B."/>
            <person name="Zhao S."/>
            <person name="Lieberman T.D."/>
            <person name="Swanson P.K."/>
            <person name="Smith M."/>
            <person name="Roesemann S."/>
            <person name="Alexander J.E."/>
            <person name="Rich S.A."/>
            <person name="Livny J."/>
            <person name="Vlamakis H."/>
            <person name="Clish C."/>
            <person name="Bullock K."/>
            <person name="Deik A."/>
            <person name="Scott J."/>
            <person name="Pierce K.A."/>
            <person name="Xavier R.J."/>
            <person name="Alm E.J."/>
        </authorList>
    </citation>
    <scope>NUCLEOTIDE SEQUENCE [LARGE SCALE GENOMIC DNA]</scope>
    <source>
        <strain evidence="2 3">BIOML-A2</strain>
    </source>
</reference>
<keyword evidence="2" id="KW-0238">DNA-binding</keyword>
<evidence type="ECO:0000313" key="2">
    <source>
        <dbReference type="EMBL" id="MSB20574.1"/>
    </source>
</evidence>
<organism evidence="2 3">
    <name type="scientific">Flavonifractor plautii</name>
    <name type="common">Fusobacterium plautii</name>
    <dbReference type="NCBI Taxonomy" id="292800"/>
    <lineage>
        <taxon>Bacteria</taxon>
        <taxon>Bacillati</taxon>
        <taxon>Bacillota</taxon>
        <taxon>Clostridia</taxon>
        <taxon>Eubacteriales</taxon>
        <taxon>Oscillospiraceae</taxon>
        <taxon>Flavonifractor</taxon>
    </lineage>
</organism>
<dbReference type="Gene3D" id="1.10.1220.10">
    <property type="entry name" value="Met repressor-like"/>
    <property type="match status" value="1"/>
</dbReference>
<proteinExistence type="predicted"/>
<dbReference type="GO" id="GO:0003677">
    <property type="term" value="F:DNA binding"/>
    <property type="evidence" value="ECO:0007669"/>
    <property type="project" value="UniProtKB-KW"/>
</dbReference>
<dbReference type="InterPro" id="IPR005569">
    <property type="entry name" value="Arc_DNA-bd_dom"/>
</dbReference>
<evidence type="ECO:0000313" key="3">
    <source>
        <dbReference type="Proteomes" id="UP000434475"/>
    </source>
</evidence>
<name>A0A6I2R1T1_FLAPL</name>
<evidence type="ECO:0000259" key="1">
    <source>
        <dbReference type="Pfam" id="PF03869"/>
    </source>
</evidence>
<dbReference type="AlphaFoldDB" id="A0A6I2R1T1"/>
<protein>
    <submittedName>
        <fullName evidence="2">Arc family DNA-binding protein</fullName>
    </submittedName>
</protein>
<gene>
    <name evidence="2" type="ORF">GKE97_13750</name>
</gene>
<dbReference type="RefSeq" id="WP_172697757.1">
    <property type="nucleotide sequence ID" value="NZ_WKPR01000014.1"/>
</dbReference>
<dbReference type="Pfam" id="PF03869">
    <property type="entry name" value="Arc"/>
    <property type="match status" value="1"/>
</dbReference>
<dbReference type="InterPro" id="IPR013321">
    <property type="entry name" value="Arc_rbn_hlx_hlx"/>
</dbReference>
<dbReference type="GO" id="GO:0006355">
    <property type="term" value="P:regulation of DNA-templated transcription"/>
    <property type="evidence" value="ECO:0007669"/>
    <property type="project" value="InterPro"/>
</dbReference>
<sequence length="72" mass="8378">MTNTSHKNPHYALRIEEATMDKLKYIAGHNGRSANKEIEQLILAHIASYERAHGPIVLTEEDYDFIRKRTNR</sequence>
<dbReference type="Proteomes" id="UP000434475">
    <property type="component" value="Unassembled WGS sequence"/>
</dbReference>